<proteinExistence type="predicted"/>
<sequence>MDFYSRMVAFLKVLLPLAALGILSTLFLLSRSIDPTANIPFSEKDVTERIRGQQVTKPFFSGTTAKGDDIIVQARVARPGGPGKPAEAEDVTARMISPDGVRIDVRSDVLSVDFDREAATFAGNVRIRSSAGMEVITDRLEAETDRVAGRTPGEVRATGPMGDLTAGRMAFEELREGGPIHMVFKGGVKLVYDPAEQKE</sequence>
<dbReference type="AlphaFoldDB" id="A0A1H5VKU0"/>
<reference evidence="2" key="1">
    <citation type="submission" date="2016-10" db="EMBL/GenBank/DDBJ databases">
        <authorList>
            <person name="Varghese N."/>
            <person name="Submissions S."/>
        </authorList>
    </citation>
    <scope>NUCLEOTIDE SEQUENCE [LARGE SCALE GENOMIC DNA]</scope>
    <source>
        <strain evidence="2">DSM 23413</strain>
    </source>
</reference>
<organism evidence="1 2">
    <name type="scientific">Jhaorihella thermophila</name>
    <dbReference type="NCBI Taxonomy" id="488547"/>
    <lineage>
        <taxon>Bacteria</taxon>
        <taxon>Pseudomonadati</taxon>
        <taxon>Pseudomonadota</taxon>
        <taxon>Alphaproteobacteria</taxon>
        <taxon>Rhodobacterales</taxon>
        <taxon>Paracoccaceae</taxon>
        <taxon>Jhaorihella</taxon>
    </lineage>
</organism>
<keyword evidence="2" id="KW-1185">Reference proteome</keyword>
<gene>
    <name evidence="1" type="ORF">SAMN05421751_10698</name>
</gene>
<evidence type="ECO:0000313" key="2">
    <source>
        <dbReference type="Proteomes" id="UP000236742"/>
    </source>
</evidence>
<protein>
    <submittedName>
        <fullName evidence="1">Lipopolysaccharide export system protein LptC</fullName>
    </submittedName>
</protein>
<accession>A0A1H5VKU0</accession>
<dbReference type="Proteomes" id="UP000236742">
    <property type="component" value="Unassembled WGS sequence"/>
</dbReference>
<name>A0A1H5VKU0_9RHOB</name>
<dbReference type="OrthoDB" id="7871110at2"/>
<evidence type="ECO:0000313" key="1">
    <source>
        <dbReference type="EMBL" id="SEF87942.1"/>
    </source>
</evidence>
<dbReference type="EMBL" id="FNVD01000006">
    <property type="protein sequence ID" value="SEF87942.1"/>
    <property type="molecule type" value="Genomic_DNA"/>
</dbReference>
<dbReference type="RefSeq" id="WP_104007784.1">
    <property type="nucleotide sequence ID" value="NZ_FNVD01000006.1"/>
</dbReference>